<evidence type="ECO:0000259" key="3">
    <source>
        <dbReference type="Pfam" id="PF08541"/>
    </source>
</evidence>
<dbReference type="CDD" id="cd00827">
    <property type="entry name" value="init_cond_enzymes"/>
    <property type="match status" value="1"/>
</dbReference>
<name>A0A849AEE0_9MICO</name>
<dbReference type="Gene3D" id="3.40.47.10">
    <property type="match status" value="2"/>
</dbReference>
<dbReference type="Pfam" id="PF08541">
    <property type="entry name" value="ACP_syn_III_C"/>
    <property type="match status" value="1"/>
</dbReference>
<accession>A0A849AEE0</accession>
<keyword evidence="2" id="KW-0012">Acyltransferase</keyword>
<evidence type="ECO:0000313" key="4">
    <source>
        <dbReference type="EMBL" id="NNG38277.1"/>
    </source>
</evidence>
<dbReference type="GO" id="GO:0044550">
    <property type="term" value="P:secondary metabolite biosynthetic process"/>
    <property type="evidence" value="ECO:0007669"/>
    <property type="project" value="TreeGrafter"/>
</dbReference>
<dbReference type="InterPro" id="IPR016039">
    <property type="entry name" value="Thiolase-like"/>
</dbReference>
<comment type="caution">
    <text evidence="4">The sequence shown here is derived from an EMBL/GenBank/DDBJ whole genome shotgun (WGS) entry which is preliminary data.</text>
</comment>
<keyword evidence="1" id="KW-0808">Transferase</keyword>
<proteinExistence type="predicted"/>
<dbReference type="RefSeq" id="WP_171151860.1">
    <property type="nucleotide sequence ID" value="NZ_JABENB010000001.1"/>
</dbReference>
<dbReference type="PANTHER" id="PTHR34069">
    <property type="entry name" value="3-OXOACYL-[ACYL-CARRIER-PROTEIN] SYNTHASE 3"/>
    <property type="match status" value="1"/>
</dbReference>
<evidence type="ECO:0000256" key="1">
    <source>
        <dbReference type="ARBA" id="ARBA00022679"/>
    </source>
</evidence>
<gene>
    <name evidence="4" type="ORF">HJ588_03185</name>
</gene>
<evidence type="ECO:0000256" key="2">
    <source>
        <dbReference type="ARBA" id="ARBA00023315"/>
    </source>
</evidence>
<dbReference type="AlphaFoldDB" id="A0A849AEE0"/>
<dbReference type="Proteomes" id="UP000557772">
    <property type="component" value="Unassembled WGS sequence"/>
</dbReference>
<sequence length="346" mass="36215">MQTPALFVASTAANLGARLRLADAVRAGRCPPQVESSTGVVSVAVSDDRSAAELGAQSADRAMDLAGSTCPPIRLSVHAGVGYQGHDLWATASYVQRCAAPEANAPAYEIRQQSNGGLGAVHLAAWALHADAEPGAALISTADTFGPPSFDRFASDTGTVYGDAGTAAVLTKGGGWGQILSVATASAPQLEGMHRGHDPFARVPFTHRSPMDLTKLQREFVADFGLAGVLSAVVAGTQESLDRALKDAGVCREDIAWWVLPNLGRRRLEAGYLRPWELEPERTTWPWGRTVGHLGAGDQLAGLNHLAVEGRLRPGQLCVLAGVGAGFGWTTAVVRITADPIRAAET</sequence>
<dbReference type="EMBL" id="JABENB010000001">
    <property type="protein sequence ID" value="NNG38277.1"/>
    <property type="molecule type" value="Genomic_DNA"/>
</dbReference>
<dbReference type="InterPro" id="IPR013747">
    <property type="entry name" value="ACP_syn_III_C"/>
</dbReference>
<reference evidence="4 5" key="1">
    <citation type="submission" date="2020-05" db="EMBL/GenBank/DDBJ databases">
        <title>Flexivirga sp. ID2601S isolated from air conditioner.</title>
        <authorList>
            <person name="Kim D.H."/>
        </authorList>
    </citation>
    <scope>NUCLEOTIDE SEQUENCE [LARGE SCALE GENOMIC DNA]</scope>
    <source>
        <strain evidence="4 5">ID2601S</strain>
    </source>
</reference>
<keyword evidence="5" id="KW-1185">Reference proteome</keyword>
<dbReference type="SUPFAM" id="SSF53901">
    <property type="entry name" value="Thiolase-like"/>
    <property type="match status" value="1"/>
</dbReference>
<organism evidence="4 5">
    <name type="scientific">Flexivirga aerilata</name>
    <dbReference type="NCBI Taxonomy" id="1656889"/>
    <lineage>
        <taxon>Bacteria</taxon>
        <taxon>Bacillati</taxon>
        <taxon>Actinomycetota</taxon>
        <taxon>Actinomycetes</taxon>
        <taxon>Micrococcales</taxon>
        <taxon>Dermacoccaceae</taxon>
        <taxon>Flexivirga</taxon>
    </lineage>
</organism>
<dbReference type="PANTHER" id="PTHR34069:SF2">
    <property type="entry name" value="BETA-KETOACYL-[ACYL-CARRIER-PROTEIN] SYNTHASE III"/>
    <property type="match status" value="1"/>
</dbReference>
<evidence type="ECO:0000313" key="5">
    <source>
        <dbReference type="Proteomes" id="UP000557772"/>
    </source>
</evidence>
<protein>
    <submittedName>
        <fullName evidence="4">3-oxoacyl-ACP synthase</fullName>
    </submittedName>
</protein>
<feature type="domain" description="Beta-ketoacyl-[acyl-carrier-protein] synthase III C-terminal" evidence="3">
    <location>
        <begin position="245"/>
        <end position="336"/>
    </location>
</feature>
<dbReference type="GO" id="GO:0016746">
    <property type="term" value="F:acyltransferase activity"/>
    <property type="evidence" value="ECO:0007669"/>
    <property type="project" value="UniProtKB-KW"/>
</dbReference>